<evidence type="ECO:0000313" key="2">
    <source>
        <dbReference type="EMBL" id="CAD8420847.1"/>
    </source>
</evidence>
<keyword evidence="1" id="KW-0732">Signal</keyword>
<feature type="signal peptide" evidence="1">
    <location>
        <begin position="1"/>
        <end position="28"/>
    </location>
</feature>
<organism evidence="2">
    <name type="scientific">Proboscia inermis</name>
    <dbReference type="NCBI Taxonomy" id="420281"/>
    <lineage>
        <taxon>Eukaryota</taxon>
        <taxon>Sar</taxon>
        <taxon>Stramenopiles</taxon>
        <taxon>Ochrophyta</taxon>
        <taxon>Bacillariophyta</taxon>
        <taxon>Coscinodiscophyceae</taxon>
        <taxon>Rhizosoleniophycidae</taxon>
        <taxon>Rhizosoleniales</taxon>
        <taxon>Rhizosoleniaceae</taxon>
        <taxon>Proboscia</taxon>
    </lineage>
</organism>
<protein>
    <submittedName>
        <fullName evidence="2">Uncharacterized protein</fullName>
    </submittedName>
</protein>
<sequence>MSRHLVAFTSVFILIQTYLFEEVHSAASETLEVSLLPNGASVRCATGYNLSQEDCIREGIALGGHVKDDKFLGFWRHAPFGCSMASEGERIFFNTNRRANNDGRYSPICKALEKKVTLSLSGEGIKCSKKRQVSVEECIAAASSVGGKLRDGRFLIGYWPNAPHGCFIGASDKAIFYNPNFSGYNDGSYQPVCIKAEYQATLLPPGFGSRCELGYNFSVDDCISAAESVGGILRDKKYFVGYWSDKPYGCFIDEADKAIHFGTNPNGINYGDYQLVCPSGSEISYEKSNFLIEHSEASLKCFIKESGQDLYMHGSDNGSNVIMYGNEDYAKNSCNGSCPNSLFVLEKEPSQPNAWYIKASDRDLYMSVSGGNNHGNYVVMYGNEEYAKKTQCNGPCPNFVFVLEKVSWRFNSWYIKASDNENLNLLGGRPSFTNDDNAVIMFEGQGAECKGFCPRGLFNLECTILDG</sequence>
<accession>A0A7S0CE20</accession>
<gene>
    <name evidence="2" type="ORF">PINE0816_LOCUS16998</name>
</gene>
<dbReference type="EMBL" id="HBEL01036294">
    <property type="protein sequence ID" value="CAD8420847.1"/>
    <property type="molecule type" value="Transcribed_RNA"/>
</dbReference>
<feature type="chain" id="PRO_5031208942" evidence="1">
    <location>
        <begin position="29"/>
        <end position="467"/>
    </location>
</feature>
<evidence type="ECO:0000256" key="1">
    <source>
        <dbReference type="SAM" id="SignalP"/>
    </source>
</evidence>
<name>A0A7S0CE20_9STRA</name>
<dbReference type="AlphaFoldDB" id="A0A7S0CE20"/>
<reference evidence="2" key="1">
    <citation type="submission" date="2021-01" db="EMBL/GenBank/DDBJ databases">
        <authorList>
            <person name="Corre E."/>
            <person name="Pelletier E."/>
            <person name="Niang G."/>
            <person name="Scheremetjew M."/>
            <person name="Finn R."/>
            <person name="Kale V."/>
            <person name="Holt S."/>
            <person name="Cochrane G."/>
            <person name="Meng A."/>
            <person name="Brown T."/>
            <person name="Cohen L."/>
        </authorList>
    </citation>
    <scope>NUCLEOTIDE SEQUENCE</scope>
    <source>
        <strain evidence="2">CCAP1064/1</strain>
    </source>
</reference>
<proteinExistence type="predicted"/>